<keyword evidence="2" id="KW-1185">Reference proteome</keyword>
<dbReference type="EMBL" id="ASGP02000004">
    <property type="protein sequence ID" value="KAH9511879.1"/>
    <property type="molecule type" value="Genomic_DNA"/>
</dbReference>
<gene>
    <name evidence="1" type="ORF">DERF_010303</name>
</gene>
<sequence>MDDSDSVYYSCEDFSDSETISSNDRRKRHYHYQNWRQIKIFNNNEELVEFIGKNWSKWRRNDNEKYLKQYYRCNKVKRKDKQCRARIFTSYDKFSKLIHLYKNNENHNCDKIISTNKRLAKELKNKIISLIEEKQKPKQIYEKLKKEGNVLKQTQVYSVIRRNKLKNIAKQK</sequence>
<dbReference type="Proteomes" id="UP000790347">
    <property type="component" value="Unassembled WGS sequence"/>
</dbReference>
<accession>A0A922HZ12</accession>
<evidence type="ECO:0000313" key="2">
    <source>
        <dbReference type="Proteomes" id="UP000790347"/>
    </source>
</evidence>
<proteinExistence type="predicted"/>
<reference evidence="1" key="2">
    <citation type="journal article" date="2022" name="Res Sq">
        <title>Comparative Genomics Reveals Insights into the Divergent Evolution of Astigmatic Mites and Household Pest Adaptations.</title>
        <authorList>
            <person name="Xiong Q."/>
            <person name="Wan A.T.-Y."/>
            <person name="Liu X.-Y."/>
            <person name="Fung C.S.-H."/>
            <person name="Xiao X."/>
            <person name="Malainual N."/>
            <person name="Hou J."/>
            <person name="Wang L."/>
            <person name="Wang M."/>
            <person name="Yang K."/>
            <person name="Cui Y."/>
            <person name="Leung E."/>
            <person name="Nong W."/>
            <person name="Shin S.-K."/>
            <person name="Au S."/>
            <person name="Jeong K.Y."/>
            <person name="Chew F.T."/>
            <person name="Hui J."/>
            <person name="Leung T.F."/>
            <person name="Tungtrongchitr A."/>
            <person name="Zhong N."/>
            <person name="Liu Z."/>
            <person name="Tsui S."/>
        </authorList>
    </citation>
    <scope>NUCLEOTIDE SEQUENCE</scope>
    <source>
        <strain evidence="1">Derf</strain>
        <tissue evidence="1">Whole organism</tissue>
    </source>
</reference>
<name>A0A922HZ12_DERFA</name>
<reference evidence="1" key="1">
    <citation type="submission" date="2013-05" db="EMBL/GenBank/DDBJ databases">
        <authorList>
            <person name="Yim A.K.Y."/>
            <person name="Chan T.F."/>
            <person name="Ji K.M."/>
            <person name="Liu X.Y."/>
            <person name="Zhou J.W."/>
            <person name="Li R.Q."/>
            <person name="Yang K.Y."/>
            <person name="Li J."/>
            <person name="Li M."/>
            <person name="Law P.T.W."/>
            <person name="Wu Y.L."/>
            <person name="Cai Z.L."/>
            <person name="Qin H."/>
            <person name="Bao Y."/>
            <person name="Leung R.K.K."/>
            <person name="Ng P.K.S."/>
            <person name="Zou J."/>
            <person name="Zhong X.J."/>
            <person name="Ran P.X."/>
            <person name="Zhong N.S."/>
            <person name="Liu Z.G."/>
            <person name="Tsui S.K.W."/>
        </authorList>
    </citation>
    <scope>NUCLEOTIDE SEQUENCE</scope>
    <source>
        <strain evidence="1">Derf</strain>
        <tissue evidence="1">Whole organism</tissue>
    </source>
</reference>
<evidence type="ECO:0000313" key="1">
    <source>
        <dbReference type="EMBL" id="KAH9511879.1"/>
    </source>
</evidence>
<organism evidence="1 2">
    <name type="scientific">Dermatophagoides farinae</name>
    <name type="common">American house dust mite</name>
    <dbReference type="NCBI Taxonomy" id="6954"/>
    <lineage>
        <taxon>Eukaryota</taxon>
        <taxon>Metazoa</taxon>
        <taxon>Ecdysozoa</taxon>
        <taxon>Arthropoda</taxon>
        <taxon>Chelicerata</taxon>
        <taxon>Arachnida</taxon>
        <taxon>Acari</taxon>
        <taxon>Acariformes</taxon>
        <taxon>Sarcoptiformes</taxon>
        <taxon>Astigmata</taxon>
        <taxon>Psoroptidia</taxon>
        <taxon>Analgoidea</taxon>
        <taxon>Pyroglyphidae</taxon>
        <taxon>Dermatophagoidinae</taxon>
        <taxon>Dermatophagoides</taxon>
    </lineage>
</organism>
<comment type="caution">
    <text evidence="1">The sequence shown here is derived from an EMBL/GenBank/DDBJ whole genome shotgun (WGS) entry which is preliminary data.</text>
</comment>
<dbReference type="AlphaFoldDB" id="A0A922HZ12"/>
<protein>
    <submittedName>
        <fullName evidence="1">Uncharacterized protein</fullName>
    </submittedName>
</protein>